<evidence type="ECO:0000256" key="9">
    <source>
        <dbReference type="SAM" id="Phobius"/>
    </source>
</evidence>
<keyword evidence="4" id="KW-0716">Sensory transduction</keyword>
<organism evidence="11 12">
    <name type="scientific">Xenopus laevis</name>
    <name type="common">African clawed frog</name>
    <dbReference type="NCBI Taxonomy" id="8355"/>
    <lineage>
        <taxon>Eukaryota</taxon>
        <taxon>Metazoa</taxon>
        <taxon>Chordata</taxon>
        <taxon>Craniata</taxon>
        <taxon>Vertebrata</taxon>
        <taxon>Euteleostomi</taxon>
        <taxon>Amphibia</taxon>
        <taxon>Batrachia</taxon>
        <taxon>Anura</taxon>
        <taxon>Pipoidea</taxon>
        <taxon>Pipidae</taxon>
        <taxon>Xenopodinae</taxon>
        <taxon>Xenopus</taxon>
        <taxon>Xenopus</taxon>
    </lineage>
</organism>
<dbReference type="SUPFAM" id="SSF81321">
    <property type="entry name" value="Family A G protein-coupled receptor-like"/>
    <property type="match status" value="1"/>
</dbReference>
<keyword evidence="4" id="KW-0552">Olfaction</keyword>
<dbReference type="Proteomes" id="UP000694892">
    <property type="component" value="Chromosome 1S"/>
</dbReference>
<protein>
    <recommendedName>
        <fullName evidence="10">G-protein coupled receptors family 1 profile domain-containing protein</fullName>
    </recommendedName>
</protein>
<accession>A0A974DW55</accession>
<keyword evidence="2" id="KW-1003">Cell membrane</keyword>
<keyword evidence="6" id="KW-0807">Transducer</keyword>
<keyword evidence="3 9" id="KW-0812">Transmembrane</keyword>
<proteinExistence type="predicted"/>
<evidence type="ECO:0000256" key="5">
    <source>
        <dbReference type="ARBA" id="ARBA00022989"/>
    </source>
</evidence>
<evidence type="ECO:0000256" key="2">
    <source>
        <dbReference type="ARBA" id="ARBA00022475"/>
    </source>
</evidence>
<dbReference type="InterPro" id="IPR017452">
    <property type="entry name" value="GPCR_Rhodpsn_7TM"/>
</dbReference>
<feature type="transmembrane region" description="Helical" evidence="9">
    <location>
        <begin position="28"/>
        <end position="50"/>
    </location>
</feature>
<keyword evidence="6" id="KW-0297">G-protein coupled receptor</keyword>
<keyword evidence="5 9" id="KW-1133">Transmembrane helix</keyword>
<evidence type="ECO:0000256" key="3">
    <source>
        <dbReference type="ARBA" id="ARBA00022692"/>
    </source>
</evidence>
<dbReference type="InterPro" id="IPR050516">
    <property type="entry name" value="Olfactory_GPCR"/>
</dbReference>
<dbReference type="EMBL" id="CM004467">
    <property type="protein sequence ID" value="OCT98091.1"/>
    <property type="molecule type" value="Genomic_DNA"/>
</dbReference>
<evidence type="ECO:0000256" key="8">
    <source>
        <dbReference type="ARBA" id="ARBA00023170"/>
    </source>
</evidence>
<evidence type="ECO:0000259" key="10">
    <source>
        <dbReference type="PROSITE" id="PS50262"/>
    </source>
</evidence>
<feature type="transmembrane region" description="Helical" evidence="9">
    <location>
        <begin position="62"/>
        <end position="80"/>
    </location>
</feature>
<dbReference type="GO" id="GO:0005886">
    <property type="term" value="C:plasma membrane"/>
    <property type="evidence" value="ECO:0007669"/>
    <property type="project" value="UniProtKB-SubCell"/>
</dbReference>
<comment type="subcellular location">
    <subcellularLocation>
        <location evidence="1">Cell membrane</location>
        <topology evidence="1">Multi-pass membrane protein</topology>
    </subcellularLocation>
</comment>
<evidence type="ECO:0000256" key="6">
    <source>
        <dbReference type="ARBA" id="ARBA00023040"/>
    </source>
</evidence>
<evidence type="ECO:0000256" key="4">
    <source>
        <dbReference type="ARBA" id="ARBA00022725"/>
    </source>
</evidence>
<name>A0A974DW55_XENLA</name>
<gene>
    <name evidence="11" type="ORF">XELAEV_18010318mg</name>
</gene>
<sequence>MQGKFQNENSTVDDGFILLVTAPFLQNFFFVLFATTYIMTVSGNIVIITITRLDNRLNTPKYTFLLKLALIEMLYTTAIIPNT</sequence>
<keyword evidence="7 9" id="KW-0472">Membrane</keyword>
<dbReference type="GO" id="GO:0004930">
    <property type="term" value="F:G protein-coupled receptor activity"/>
    <property type="evidence" value="ECO:0007669"/>
    <property type="project" value="UniProtKB-KW"/>
</dbReference>
<dbReference type="PROSITE" id="PS50262">
    <property type="entry name" value="G_PROTEIN_RECEP_F1_2"/>
    <property type="match status" value="1"/>
</dbReference>
<evidence type="ECO:0000313" key="11">
    <source>
        <dbReference type="EMBL" id="OCT98091.1"/>
    </source>
</evidence>
<keyword evidence="8" id="KW-0675">Receptor</keyword>
<dbReference type="AlphaFoldDB" id="A0A974DW55"/>
<dbReference type="PANTHER" id="PTHR26452">
    <property type="entry name" value="OLFACTORY RECEPTOR"/>
    <property type="match status" value="1"/>
</dbReference>
<evidence type="ECO:0000313" key="12">
    <source>
        <dbReference type="Proteomes" id="UP000694892"/>
    </source>
</evidence>
<evidence type="ECO:0000256" key="7">
    <source>
        <dbReference type="ARBA" id="ARBA00023136"/>
    </source>
</evidence>
<dbReference type="GO" id="GO:0007608">
    <property type="term" value="P:sensory perception of smell"/>
    <property type="evidence" value="ECO:0007669"/>
    <property type="project" value="UniProtKB-KW"/>
</dbReference>
<dbReference type="Gene3D" id="1.20.1070.10">
    <property type="entry name" value="Rhodopsin 7-helix transmembrane proteins"/>
    <property type="match status" value="1"/>
</dbReference>
<feature type="domain" description="G-protein coupled receptors family 1 profile" evidence="10">
    <location>
        <begin position="43"/>
        <end position="83"/>
    </location>
</feature>
<evidence type="ECO:0000256" key="1">
    <source>
        <dbReference type="ARBA" id="ARBA00004651"/>
    </source>
</evidence>
<reference evidence="12" key="1">
    <citation type="journal article" date="2016" name="Nature">
        <title>Genome evolution in the allotetraploid frog Xenopus laevis.</title>
        <authorList>
            <person name="Session A.M."/>
            <person name="Uno Y."/>
            <person name="Kwon T."/>
            <person name="Chapman J.A."/>
            <person name="Toyoda A."/>
            <person name="Takahashi S."/>
            <person name="Fukui A."/>
            <person name="Hikosaka A."/>
            <person name="Suzuki A."/>
            <person name="Kondo M."/>
            <person name="van Heeringen S.J."/>
            <person name="Quigley I."/>
            <person name="Heinz S."/>
            <person name="Ogino H."/>
            <person name="Ochi H."/>
            <person name="Hellsten U."/>
            <person name="Lyons J.B."/>
            <person name="Simakov O."/>
            <person name="Putnam N."/>
            <person name="Stites J."/>
            <person name="Kuroki Y."/>
            <person name="Tanaka T."/>
            <person name="Michiue T."/>
            <person name="Watanabe M."/>
            <person name="Bogdanovic O."/>
            <person name="Lister R."/>
            <person name="Georgiou G."/>
            <person name="Paranjpe S.S."/>
            <person name="van Kruijsbergen I."/>
            <person name="Shu S."/>
            <person name="Carlson J."/>
            <person name="Kinoshita T."/>
            <person name="Ohta Y."/>
            <person name="Mawaribuchi S."/>
            <person name="Jenkins J."/>
            <person name="Grimwood J."/>
            <person name="Schmutz J."/>
            <person name="Mitros T."/>
            <person name="Mozaffari S.V."/>
            <person name="Suzuki Y."/>
            <person name="Haramoto Y."/>
            <person name="Yamamoto T.S."/>
            <person name="Takagi C."/>
            <person name="Heald R."/>
            <person name="Miller K."/>
            <person name="Haudenschild C."/>
            <person name="Kitzman J."/>
            <person name="Nakayama T."/>
            <person name="Izutsu Y."/>
            <person name="Robert J."/>
            <person name="Fortriede J."/>
            <person name="Burns K."/>
            <person name="Lotay V."/>
            <person name="Karimi K."/>
            <person name="Yasuoka Y."/>
            <person name="Dichmann D.S."/>
            <person name="Flajnik M.F."/>
            <person name="Houston D.W."/>
            <person name="Shendure J."/>
            <person name="DuPasquier L."/>
            <person name="Vize P.D."/>
            <person name="Zorn A.M."/>
            <person name="Ito M."/>
            <person name="Marcotte E.M."/>
            <person name="Wallingford J.B."/>
            <person name="Ito Y."/>
            <person name="Asashima M."/>
            <person name="Ueno N."/>
            <person name="Matsuda Y."/>
            <person name="Veenstra G.J."/>
            <person name="Fujiyama A."/>
            <person name="Harland R.M."/>
            <person name="Taira M."/>
            <person name="Rokhsar D.S."/>
        </authorList>
    </citation>
    <scope>NUCLEOTIDE SEQUENCE [LARGE SCALE GENOMIC DNA]</scope>
    <source>
        <strain evidence="12">J</strain>
    </source>
</reference>